<protein>
    <submittedName>
        <fullName evidence="1">Uncharacterized protein</fullName>
    </submittedName>
</protein>
<name>A0A7J9IS82_9ROSI</name>
<gene>
    <name evidence="1" type="ORF">Goarm_021592</name>
</gene>
<keyword evidence="2" id="KW-1185">Reference proteome</keyword>
<reference evidence="1 2" key="1">
    <citation type="journal article" date="2019" name="Genome Biol. Evol.">
        <title>Insights into the evolution of the New World diploid cottons (Gossypium, subgenus Houzingenia) based on genome sequencing.</title>
        <authorList>
            <person name="Grover C.E."/>
            <person name="Arick M.A. 2nd"/>
            <person name="Thrash A."/>
            <person name="Conover J.L."/>
            <person name="Sanders W.S."/>
            <person name="Peterson D.G."/>
            <person name="Frelichowski J.E."/>
            <person name="Scheffler J.A."/>
            <person name="Scheffler B.E."/>
            <person name="Wendel J.F."/>
        </authorList>
    </citation>
    <scope>NUCLEOTIDE SEQUENCE [LARGE SCALE GENOMIC DNA]</scope>
    <source>
        <strain evidence="1">6</strain>
        <tissue evidence="1">Leaf</tissue>
    </source>
</reference>
<dbReference type="AlphaFoldDB" id="A0A7J9IS82"/>
<dbReference type="Proteomes" id="UP000593575">
    <property type="component" value="Unassembled WGS sequence"/>
</dbReference>
<sequence>MAIVLGIGPVRTRFCNRSQNAPKVLEDVSRHGTPVLRHRYNFLQGQPDPFAQPGELCASLRDHDSRNTEGYIWESILVRGKELQDIDMDNIINFFTEGMGEWKYRSSTNVLVSFHQAIMFPEAKIWIQFMCTKIVPTLNFSNINTFRAVLLYTILQKNSDGFVQKDGVPMTSTATPYSSQYWNKRQQEMTATPYSS</sequence>
<accession>A0A7J9IS82</accession>
<organism evidence="1 2">
    <name type="scientific">Gossypium armourianum</name>
    <dbReference type="NCBI Taxonomy" id="34283"/>
    <lineage>
        <taxon>Eukaryota</taxon>
        <taxon>Viridiplantae</taxon>
        <taxon>Streptophyta</taxon>
        <taxon>Embryophyta</taxon>
        <taxon>Tracheophyta</taxon>
        <taxon>Spermatophyta</taxon>
        <taxon>Magnoliopsida</taxon>
        <taxon>eudicotyledons</taxon>
        <taxon>Gunneridae</taxon>
        <taxon>Pentapetalae</taxon>
        <taxon>rosids</taxon>
        <taxon>malvids</taxon>
        <taxon>Malvales</taxon>
        <taxon>Malvaceae</taxon>
        <taxon>Malvoideae</taxon>
        <taxon>Gossypium</taxon>
    </lineage>
</organism>
<dbReference type="EMBL" id="JABFAE010000003">
    <property type="protein sequence ID" value="MBA0824961.1"/>
    <property type="molecule type" value="Genomic_DNA"/>
</dbReference>
<proteinExistence type="predicted"/>
<comment type="caution">
    <text evidence="1">The sequence shown here is derived from an EMBL/GenBank/DDBJ whole genome shotgun (WGS) entry which is preliminary data.</text>
</comment>
<evidence type="ECO:0000313" key="2">
    <source>
        <dbReference type="Proteomes" id="UP000593575"/>
    </source>
</evidence>
<evidence type="ECO:0000313" key="1">
    <source>
        <dbReference type="EMBL" id="MBA0824961.1"/>
    </source>
</evidence>